<dbReference type="Pfam" id="PF01797">
    <property type="entry name" value="Y1_Tnp"/>
    <property type="match status" value="1"/>
</dbReference>
<dbReference type="InterPro" id="IPR002686">
    <property type="entry name" value="Transposase_17"/>
</dbReference>
<dbReference type="CDD" id="cd00093">
    <property type="entry name" value="HTH_XRE"/>
    <property type="match status" value="1"/>
</dbReference>
<dbReference type="SMART" id="SM01321">
    <property type="entry name" value="Y1_Tnp"/>
    <property type="match status" value="1"/>
</dbReference>
<dbReference type="Gene3D" id="3.30.70.1290">
    <property type="entry name" value="Transposase IS200-like"/>
    <property type="match status" value="1"/>
</dbReference>
<dbReference type="SUPFAM" id="SSF47413">
    <property type="entry name" value="lambda repressor-like DNA-binding domains"/>
    <property type="match status" value="1"/>
</dbReference>
<evidence type="ECO:0000259" key="1">
    <source>
        <dbReference type="PROSITE" id="PS50943"/>
    </source>
</evidence>
<dbReference type="InterPro" id="IPR010982">
    <property type="entry name" value="Lambda_DNA-bd_dom_sf"/>
</dbReference>
<evidence type="ECO:0000313" key="2">
    <source>
        <dbReference type="EMBL" id="GER93694.1"/>
    </source>
</evidence>
<dbReference type="GO" id="GO:0003677">
    <property type="term" value="F:DNA binding"/>
    <property type="evidence" value="ECO:0007669"/>
    <property type="project" value="InterPro"/>
</dbReference>
<protein>
    <submittedName>
        <fullName evidence="2">Transposase</fullName>
    </submittedName>
</protein>
<reference evidence="2" key="1">
    <citation type="submission" date="2019-10" db="EMBL/GenBank/DDBJ databases">
        <title>Metagenomic sequencing of thiosulfate-disproportionating enrichment culture.</title>
        <authorList>
            <person name="Umezawa K."/>
            <person name="Kojima H."/>
            <person name="Fukui M."/>
        </authorList>
    </citation>
    <scope>NUCLEOTIDE SEQUENCE</scope>
    <source>
        <strain evidence="2">45J</strain>
    </source>
</reference>
<dbReference type="PANTHER" id="PTHR34322:SF2">
    <property type="entry name" value="TRANSPOSASE IS200-LIKE DOMAIN-CONTAINING PROTEIN"/>
    <property type="match status" value="1"/>
</dbReference>
<dbReference type="GO" id="GO:0006313">
    <property type="term" value="P:DNA transposition"/>
    <property type="evidence" value="ECO:0007669"/>
    <property type="project" value="InterPro"/>
</dbReference>
<proteinExistence type="predicted"/>
<dbReference type="AlphaFoldDB" id="A0A5J4KWS4"/>
<dbReference type="PANTHER" id="PTHR34322">
    <property type="entry name" value="TRANSPOSASE, Y1_TNP DOMAIN-CONTAINING"/>
    <property type="match status" value="1"/>
</dbReference>
<feature type="domain" description="HTH cro/C1-type" evidence="1">
    <location>
        <begin position="250"/>
        <end position="278"/>
    </location>
</feature>
<comment type="caution">
    <text evidence="2">The sequence shown here is derived from an EMBL/GenBank/DDBJ whole genome shotgun (WGS) entry which is preliminary data.</text>
</comment>
<dbReference type="InterPro" id="IPR036515">
    <property type="entry name" value="Transposase_17_sf"/>
</dbReference>
<dbReference type="NCBIfam" id="NF047646">
    <property type="entry name" value="REP_Tyr_transpos"/>
    <property type="match status" value="1"/>
</dbReference>
<dbReference type="InterPro" id="IPR001387">
    <property type="entry name" value="Cro/C1-type_HTH"/>
</dbReference>
<accession>A0A5J4KWS4</accession>
<dbReference type="SUPFAM" id="SSF143422">
    <property type="entry name" value="Transposase IS200-like"/>
    <property type="match status" value="1"/>
</dbReference>
<gene>
    <name evidence="2" type="ORF">A45J_1450</name>
</gene>
<sequence length="290" mass="33761">MARPLRIEFAGAVYHITSRGNERKDIFQDDEDRNIFLDVLQRVTEQYNWLCHAYCLMSNHYHLVIETPEGNLSKGMRQLNGVYTQAYNKRHQRVGHLFQGRYKAIVIDKERHLLEVCRYVVLNPVRAGIVRNPRHWRWSSFMATAGLSKAHPCLTVDWVLGQFGPQRKRAIKGYVEFVMAGIGGEKIWKDVKGQVVLGRDEFIDEVMGLIKDKKGLKEIPRKQRHIARSSLKELFGQDVLKDRVKRNRRIYEAVMEHGYSQSEVAEFIGIHYSRVSRIVKRKGEVAKSKT</sequence>
<dbReference type="EMBL" id="BLAB01000001">
    <property type="protein sequence ID" value="GER93694.1"/>
    <property type="molecule type" value="Genomic_DNA"/>
</dbReference>
<dbReference type="PROSITE" id="PS50943">
    <property type="entry name" value="HTH_CROC1"/>
    <property type="match status" value="1"/>
</dbReference>
<name>A0A5J4KWS4_9ZZZZ</name>
<dbReference type="GO" id="GO:0004803">
    <property type="term" value="F:transposase activity"/>
    <property type="evidence" value="ECO:0007669"/>
    <property type="project" value="InterPro"/>
</dbReference>
<organism evidence="2">
    <name type="scientific">hot springs metagenome</name>
    <dbReference type="NCBI Taxonomy" id="433727"/>
    <lineage>
        <taxon>unclassified sequences</taxon>
        <taxon>metagenomes</taxon>
        <taxon>ecological metagenomes</taxon>
    </lineage>
</organism>